<dbReference type="InterPro" id="IPR036188">
    <property type="entry name" value="FAD/NAD-bd_sf"/>
</dbReference>
<feature type="domain" description="FAD dependent oxidoreductase" evidence="5">
    <location>
        <begin position="5"/>
        <end position="350"/>
    </location>
</feature>
<dbReference type="Pfam" id="PF01266">
    <property type="entry name" value="DAO"/>
    <property type="match status" value="1"/>
</dbReference>
<dbReference type="PANTHER" id="PTHR13847:SF286">
    <property type="entry name" value="D-AMINO ACID DEHYDROGENASE"/>
    <property type="match status" value="1"/>
</dbReference>
<accession>A0AAW9NZM4</accession>
<evidence type="ECO:0000256" key="2">
    <source>
        <dbReference type="ARBA" id="ARBA00009410"/>
    </source>
</evidence>
<dbReference type="EMBL" id="JARSFG010000035">
    <property type="protein sequence ID" value="MEC1180593.1"/>
    <property type="molecule type" value="Genomic_DNA"/>
</dbReference>
<dbReference type="AlphaFoldDB" id="A0AAW9NZM4"/>
<evidence type="ECO:0000256" key="1">
    <source>
        <dbReference type="ARBA" id="ARBA00001974"/>
    </source>
</evidence>
<dbReference type="Proteomes" id="UP001344888">
    <property type="component" value="Unassembled WGS sequence"/>
</dbReference>
<evidence type="ECO:0000256" key="3">
    <source>
        <dbReference type="ARBA" id="ARBA00022630"/>
    </source>
</evidence>
<evidence type="ECO:0000313" key="6">
    <source>
        <dbReference type="EMBL" id="MEC1180593.1"/>
    </source>
</evidence>
<dbReference type="PANTHER" id="PTHR13847">
    <property type="entry name" value="SARCOSINE DEHYDROGENASE-RELATED"/>
    <property type="match status" value="1"/>
</dbReference>
<comment type="similarity">
    <text evidence="2">Belongs to the DadA oxidoreductase family.</text>
</comment>
<dbReference type="SUPFAM" id="SSF51905">
    <property type="entry name" value="FAD/NAD(P)-binding domain"/>
    <property type="match status" value="1"/>
</dbReference>
<protein>
    <submittedName>
        <fullName evidence="6">FAD-binding oxidoreductase</fullName>
        <ecNumber evidence="6">1.-.-.-</ecNumber>
    </submittedName>
</protein>
<evidence type="ECO:0000259" key="5">
    <source>
        <dbReference type="Pfam" id="PF01266"/>
    </source>
</evidence>
<keyword evidence="7" id="KW-1185">Reference proteome</keyword>
<dbReference type="GO" id="GO:0005737">
    <property type="term" value="C:cytoplasm"/>
    <property type="evidence" value="ECO:0007669"/>
    <property type="project" value="TreeGrafter"/>
</dbReference>
<gene>
    <name evidence="6" type="ORF">P9B03_19200</name>
</gene>
<proteinExistence type="inferred from homology"/>
<keyword evidence="4 6" id="KW-0560">Oxidoreductase</keyword>
<comment type="cofactor">
    <cofactor evidence="1">
        <name>FAD</name>
        <dbReference type="ChEBI" id="CHEBI:57692"/>
    </cofactor>
</comment>
<dbReference type="SUPFAM" id="SSF54373">
    <property type="entry name" value="FAD-linked reductases, C-terminal domain"/>
    <property type="match status" value="1"/>
</dbReference>
<dbReference type="Gene3D" id="3.50.50.60">
    <property type="entry name" value="FAD/NAD(P)-binding domain"/>
    <property type="match status" value="1"/>
</dbReference>
<sequence length="375" mass="40517">MTKHYVVIGAGILGASTALHLALKKAQVTLIDRNDSGKATNVAAGIISPWLSQRRNKAWYFLARNGAAYYPQLIEKLAELGETDTGYERVGALHIHPEEARIEQILALADKRKAEAPEIGETRKLTTAEVASLFPYITEPVYAAYASGGARVDGRKITEAMKNAAIQLGVTYIEGDATLQVVDEKIVTVMVNDTSIAADEVIVTTGAWGSETLKPLQIDIQVKPQKAQILELQVADKETEHLPVVIAPSTLYMLAFEAGRMLIGTTHEDDKGFDVRPTIGAAYEIAEKAFQLAPDLREATLSEIKAGFRPVVPSAIPVIGRLPHFSNVLVANGLGSSGLTVGPYLGKELAMLAQGLTTEIDVDNYRLADVIQYDL</sequence>
<keyword evidence="3" id="KW-0285">Flavoprotein</keyword>
<dbReference type="Gene3D" id="3.30.9.10">
    <property type="entry name" value="D-Amino Acid Oxidase, subunit A, domain 2"/>
    <property type="match status" value="1"/>
</dbReference>
<dbReference type="InterPro" id="IPR006076">
    <property type="entry name" value="FAD-dep_OxRdtase"/>
</dbReference>
<reference evidence="6 7" key="1">
    <citation type="submission" date="2023-03" db="EMBL/GenBank/DDBJ databases">
        <title>Bacillus Genome Sequencing.</title>
        <authorList>
            <person name="Dunlap C."/>
        </authorList>
    </citation>
    <scope>NUCLEOTIDE SEQUENCE [LARGE SCALE GENOMIC DNA]</scope>
    <source>
        <strain evidence="6 7">B-59205</strain>
    </source>
</reference>
<name>A0AAW9NZM4_9BACL</name>
<evidence type="ECO:0000256" key="4">
    <source>
        <dbReference type="ARBA" id="ARBA00023002"/>
    </source>
</evidence>
<dbReference type="GO" id="GO:0016491">
    <property type="term" value="F:oxidoreductase activity"/>
    <property type="evidence" value="ECO:0007669"/>
    <property type="project" value="UniProtKB-KW"/>
</dbReference>
<organism evidence="6 7">
    <name type="scientific">Metasolibacillus meyeri</name>
    <dbReference type="NCBI Taxonomy" id="1071052"/>
    <lineage>
        <taxon>Bacteria</taxon>
        <taxon>Bacillati</taxon>
        <taxon>Bacillota</taxon>
        <taxon>Bacilli</taxon>
        <taxon>Bacillales</taxon>
        <taxon>Caryophanaceae</taxon>
        <taxon>Metasolibacillus</taxon>
    </lineage>
</organism>
<dbReference type="EC" id="1.-.-.-" evidence="6"/>
<dbReference type="RefSeq" id="WP_326125113.1">
    <property type="nucleotide sequence ID" value="NZ_JARSFG010000035.1"/>
</dbReference>
<evidence type="ECO:0000313" key="7">
    <source>
        <dbReference type="Proteomes" id="UP001344888"/>
    </source>
</evidence>
<comment type="caution">
    <text evidence="6">The sequence shown here is derived from an EMBL/GenBank/DDBJ whole genome shotgun (WGS) entry which is preliminary data.</text>
</comment>